<proteinExistence type="predicted"/>
<reference evidence="1 2" key="1">
    <citation type="submission" date="2017-09" db="EMBL/GenBank/DDBJ databases">
        <title>Depth-based differentiation of microbial function through sediment-hosted aquifers and enrichment of novel symbionts in the deep terrestrial subsurface.</title>
        <authorList>
            <person name="Probst A.J."/>
            <person name="Ladd B."/>
            <person name="Jarett J.K."/>
            <person name="Geller-Mcgrath D.E."/>
            <person name="Sieber C.M."/>
            <person name="Emerson J.B."/>
            <person name="Anantharaman K."/>
            <person name="Thomas B.C."/>
            <person name="Malmstrom R."/>
            <person name="Stieglmeier M."/>
            <person name="Klingl A."/>
            <person name="Woyke T."/>
            <person name="Ryan C.M."/>
            <person name="Banfield J.F."/>
        </authorList>
    </citation>
    <scope>NUCLEOTIDE SEQUENCE [LARGE SCALE GENOMIC DNA]</scope>
    <source>
        <strain evidence="1">CG15_BIG_FIL_POST_REV_8_21_14_020_45_12</strain>
    </source>
</reference>
<dbReference type="EMBL" id="PFGC01000047">
    <property type="protein sequence ID" value="PIW36569.1"/>
    <property type="molecule type" value="Genomic_DNA"/>
</dbReference>
<dbReference type="Proteomes" id="UP000230292">
    <property type="component" value="Unassembled WGS sequence"/>
</dbReference>
<gene>
    <name evidence="1" type="ORF">COW24_04620</name>
</gene>
<protein>
    <recommendedName>
        <fullName evidence="3">Thoeris protein ThsB TIR-like domain-containing protein</fullName>
    </recommendedName>
</protein>
<dbReference type="AlphaFoldDB" id="A0A2M7H305"/>
<sequence length="124" mass="14478">MKRIFIAFAAEDMRSRDFLVGQSRLPSSPFEFVDMSVKEPWDSNWKEKCRRKIKGCDGVVALISRHTPAANGQIFEMLTAEEENIPVMFMYSGDARPTLPYPFSNRRINLWNWENIRSFISKLL</sequence>
<accession>A0A2M7H305</accession>
<evidence type="ECO:0000313" key="2">
    <source>
        <dbReference type="Proteomes" id="UP000230292"/>
    </source>
</evidence>
<organism evidence="1 2">
    <name type="scientific">Candidatus Kerfeldbacteria bacterium CG15_BIG_FIL_POST_REV_8_21_14_020_45_12</name>
    <dbReference type="NCBI Taxonomy" id="2014247"/>
    <lineage>
        <taxon>Bacteria</taxon>
        <taxon>Candidatus Kerfeldiibacteriota</taxon>
    </lineage>
</organism>
<evidence type="ECO:0008006" key="3">
    <source>
        <dbReference type="Google" id="ProtNLM"/>
    </source>
</evidence>
<comment type="caution">
    <text evidence="1">The sequence shown here is derived from an EMBL/GenBank/DDBJ whole genome shotgun (WGS) entry which is preliminary data.</text>
</comment>
<evidence type="ECO:0000313" key="1">
    <source>
        <dbReference type="EMBL" id="PIW36569.1"/>
    </source>
</evidence>
<name>A0A2M7H305_9BACT</name>